<sequence>MLNTMKFLKLLKQNPTIFSQAVIENKYKIMNLRLIHRIPDTLVNINTEKDPSLNDMIKYYIHNAMCYAEPKWIEDTKKSYPYYNEDLVKKRVKGIINIMESCERYMEVNFPVKLDNGSFKLFKGIRAEYSQHKLPVAGGTRFWPTEDESGVKGLAALMTVQLAENELESIVRRYALELSKRKFLSPSVDITSGDVHFGPRECSWMLDTYLKTLGYKNINAQAAIYGKPISRGGLRRGDHAAGYGVFLAVDNFINEKPWMDEIGLQTGWTDKTVILHDLITYKDNKGSITGYPKAEQYTGGEKCLSYEKCNIFVPTTLQKSITSEHAKHIKAKIVVEAVNGCTTPAAHDIFLKKNVLVIPDLFANAGSAVAIYHEWLKNIRHVSYGRFTGKYHKETTYHLLDTVEQSVKKHISDVKISPTKEFFERLTNDPEEELFKSELEYTFELTCLNIMLTAQQYGLNLDLRTAAYIYALDKIFGTYEDTGLVL</sequence>
<dbReference type="InterPro" id="IPR046346">
    <property type="entry name" value="Aminoacid_DH-like_N_sf"/>
</dbReference>
<evidence type="ECO:0000259" key="5">
    <source>
        <dbReference type="SMART" id="SM00839"/>
    </source>
</evidence>
<comment type="caution">
    <text evidence="6">The sequence shown here is derived from an EMBL/GenBank/DDBJ whole genome shotgun (WGS) entry which is preliminary data.</text>
</comment>
<feature type="site" description="Important for catalysis" evidence="4">
    <location>
        <position position="194"/>
    </location>
</feature>
<dbReference type="GO" id="GO:0005739">
    <property type="term" value="C:mitochondrion"/>
    <property type="evidence" value="ECO:0007669"/>
    <property type="project" value="TreeGrafter"/>
</dbReference>
<reference evidence="6" key="2">
    <citation type="submission" date="2023-05" db="EMBL/GenBank/DDBJ databases">
        <authorList>
            <person name="Fouks B."/>
        </authorList>
    </citation>
    <scope>NUCLEOTIDE SEQUENCE</scope>
    <source>
        <strain evidence="6">Stay&amp;Tobe</strain>
        <tissue evidence="6">Testes</tissue>
    </source>
</reference>
<dbReference type="Pfam" id="PF02812">
    <property type="entry name" value="ELFV_dehydrog_N"/>
    <property type="match status" value="1"/>
</dbReference>
<dbReference type="SMART" id="SM00839">
    <property type="entry name" value="ELFV_dehydrog"/>
    <property type="match status" value="1"/>
</dbReference>
<evidence type="ECO:0000313" key="6">
    <source>
        <dbReference type="EMBL" id="KAJ9590036.1"/>
    </source>
</evidence>
<feature type="domain" description="Glutamate/phenylalanine/leucine/valine/L-tryptophan dehydrogenase C-terminal" evidence="5">
    <location>
        <begin position="237"/>
        <end position="483"/>
    </location>
</feature>
<dbReference type="GO" id="GO:0006538">
    <property type="term" value="P:L-glutamate catabolic process"/>
    <property type="evidence" value="ECO:0007669"/>
    <property type="project" value="TreeGrafter"/>
</dbReference>
<gene>
    <name evidence="6" type="ORF">L9F63_016852</name>
</gene>
<dbReference type="SUPFAM" id="SSF53223">
    <property type="entry name" value="Aminoacid dehydrogenase-like, N-terminal domain"/>
    <property type="match status" value="1"/>
</dbReference>
<evidence type="ECO:0000256" key="3">
    <source>
        <dbReference type="PIRNR" id="PIRNR000185"/>
    </source>
</evidence>
<protein>
    <recommendedName>
        <fullName evidence="3">Glutamate dehydrogenase</fullName>
    </recommendedName>
</protein>
<evidence type="ECO:0000256" key="4">
    <source>
        <dbReference type="PIRSR" id="PIRSR000185-3"/>
    </source>
</evidence>
<evidence type="ECO:0000256" key="1">
    <source>
        <dbReference type="ARBA" id="ARBA00006382"/>
    </source>
</evidence>
<dbReference type="Gene3D" id="1.10.287.140">
    <property type="match status" value="1"/>
</dbReference>
<comment type="similarity">
    <text evidence="1 3">Belongs to the Glu/Leu/Phe/Val dehydrogenases family.</text>
</comment>
<dbReference type="Gene3D" id="3.40.50.720">
    <property type="entry name" value="NAD(P)-binding Rossmann-like Domain"/>
    <property type="match status" value="1"/>
</dbReference>
<dbReference type="Pfam" id="PF00208">
    <property type="entry name" value="ELFV_dehydrog"/>
    <property type="match status" value="1"/>
</dbReference>
<evidence type="ECO:0000313" key="7">
    <source>
        <dbReference type="Proteomes" id="UP001233999"/>
    </source>
</evidence>
<dbReference type="SUPFAM" id="SSF51735">
    <property type="entry name" value="NAD(P)-binding Rossmann-fold domains"/>
    <property type="match status" value="1"/>
</dbReference>
<dbReference type="GO" id="GO:0004352">
    <property type="term" value="F:glutamate dehydrogenase (NAD+) activity"/>
    <property type="evidence" value="ECO:0007669"/>
    <property type="project" value="TreeGrafter"/>
</dbReference>
<dbReference type="PANTHER" id="PTHR11606:SF13">
    <property type="entry name" value="GLUTAMATE DEHYDROGENASE 1, MITOCHONDRIAL"/>
    <property type="match status" value="1"/>
</dbReference>
<dbReference type="InterPro" id="IPR006097">
    <property type="entry name" value="Glu/Leu/Phe/Val/Trp_DH_dimer"/>
</dbReference>
<proteinExistence type="inferred from homology"/>
<evidence type="ECO:0000256" key="2">
    <source>
        <dbReference type="ARBA" id="ARBA00023002"/>
    </source>
</evidence>
<dbReference type="InterPro" id="IPR006096">
    <property type="entry name" value="Glu/Leu/Phe/Val/Trp_DH_C"/>
</dbReference>
<dbReference type="PIRSF" id="PIRSF000185">
    <property type="entry name" value="Glu_DH"/>
    <property type="match status" value="1"/>
</dbReference>
<dbReference type="AlphaFoldDB" id="A0AAD8EH76"/>
<dbReference type="InterPro" id="IPR036291">
    <property type="entry name" value="NAD(P)-bd_dom_sf"/>
</dbReference>
<keyword evidence="7" id="KW-1185">Reference proteome</keyword>
<dbReference type="Proteomes" id="UP001233999">
    <property type="component" value="Unassembled WGS sequence"/>
</dbReference>
<dbReference type="EMBL" id="JASPKZ010004575">
    <property type="protein sequence ID" value="KAJ9590036.1"/>
    <property type="molecule type" value="Genomic_DNA"/>
</dbReference>
<dbReference type="PANTHER" id="PTHR11606">
    <property type="entry name" value="GLUTAMATE DEHYDROGENASE"/>
    <property type="match status" value="1"/>
</dbReference>
<reference evidence="6" key="1">
    <citation type="journal article" date="2023" name="IScience">
        <title>Live-bearing cockroach genome reveals convergent evolutionary mechanisms linked to viviparity in insects and beyond.</title>
        <authorList>
            <person name="Fouks B."/>
            <person name="Harrison M.C."/>
            <person name="Mikhailova A.A."/>
            <person name="Marchal E."/>
            <person name="English S."/>
            <person name="Carruthers M."/>
            <person name="Jennings E.C."/>
            <person name="Chiamaka E.L."/>
            <person name="Frigard R.A."/>
            <person name="Pippel M."/>
            <person name="Attardo G.M."/>
            <person name="Benoit J.B."/>
            <person name="Bornberg-Bauer E."/>
            <person name="Tobe S.S."/>
        </authorList>
    </citation>
    <scope>NUCLEOTIDE SEQUENCE</scope>
    <source>
        <strain evidence="6">Stay&amp;Tobe</strain>
    </source>
</reference>
<name>A0AAD8EH76_DIPPU</name>
<accession>A0AAD8EH76</accession>
<dbReference type="Gene3D" id="3.40.50.10860">
    <property type="entry name" value="Leucine Dehydrogenase, chain A, domain 1"/>
    <property type="match status" value="2"/>
</dbReference>
<keyword evidence="2 3" id="KW-0560">Oxidoreductase</keyword>
<organism evidence="6 7">
    <name type="scientific">Diploptera punctata</name>
    <name type="common">Pacific beetle cockroach</name>
    <dbReference type="NCBI Taxonomy" id="6984"/>
    <lineage>
        <taxon>Eukaryota</taxon>
        <taxon>Metazoa</taxon>
        <taxon>Ecdysozoa</taxon>
        <taxon>Arthropoda</taxon>
        <taxon>Hexapoda</taxon>
        <taxon>Insecta</taxon>
        <taxon>Pterygota</taxon>
        <taxon>Neoptera</taxon>
        <taxon>Polyneoptera</taxon>
        <taxon>Dictyoptera</taxon>
        <taxon>Blattodea</taxon>
        <taxon>Blaberoidea</taxon>
        <taxon>Blaberidae</taxon>
        <taxon>Diplopterinae</taxon>
        <taxon>Diploptera</taxon>
    </lineage>
</organism>
<dbReference type="InterPro" id="IPR014362">
    <property type="entry name" value="Glu_DH"/>
</dbReference>